<organism evidence="2 3">
    <name type="scientific">Lentzea cavernae</name>
    <dbReference type="NCBI Taxonomy" id="2020703"/>
    <lineage>
        <taxon>Bacteria</taxon>
        <taxon>Bacillati</taxon>
        <taxon>Actinomycetota</taxon>
        <taxon>Actinomycetes</taxon>
        <taxon>Pseudonocardiales</taxon>
        <taxon>Pseudonocardiaceae</taxon>
        <taxon>Lentzea</taxon>
    </lineage>
</organism>
<dbReference type="PROSITE" id="PS51257">
    <property type="entry name" value="PROKAR_LIPOPROTEIN"/>
    <property type="match status" value="1"/>
</dbReference>
<feature type="signal peptide" evidence="1">
    <location>
        <begin position="1"/>
        <end position="23"/>
    </location>
</feature>
<protein>
    <recommendedName>
        <fullName evidence="4">Lipoprotein</fullName>
    </recommendedName>
</protein>
<sequence length="192" mass="19481">MNRSLVFVTIAAALGLAACTSTPDNTPTSSTSSSTTPPPAQVVTEFVTETVTKPVAPPTKPVIGSFGYSTLKLGMTLQQALGTKLLGSDDLAGGQGGGCTLHDIVGTGGKAYVSKAKGVSSIFFTVGMSSDGVGEGATEEKLKAEYTNLKASYGTSYTATADGNTNAFFHFGLADGKVTNAVLNLNGQDCHS</sequence>
<keyword evidence="1" id="KW-0732">Signal</keyword>
<gene>
    <name evidence="2" type="ORF">GCM10017774_55480</name>
</gene>
<accession>A0ABQ3MR46</accession>
<dbReference type="Proteomes" id="UP000605568">
    <property type="component" value="Unassembled WGS sequence"/>
</dbReference>
<evidence type="ECO:0008006" key="4">
    <source>
        <dbReference type="Google" id="ProtNLM"/>
    </source>
</evidence>
<evidence type="ECO:0000313" key="2">
    <source>
        <dbReference type="EMBL" id="GHH48922.1"/>
    </source>
</evidence>
<dbReference type="EMBL" id="BNAR01000009">
    <property type="protein sequence ID" value="GHH48922.1"/>
    <property type="molecule type" value="Genomic_DNA"/>
</dbReference>
<feature type="chain" id="PRO_5045750197" description="Lipoprotein" evidence="1">
    <location>
        <begin position="24"/>
        <end position="192"/>
    </location>
</feature>
<evidence type="ECO:0000256" key="1">
    <source>
        <dbReference type="SAM" id="SignalP"/>
    </source>
</evidence>
<proteinExistence type="predicted"/>
<evidence type="ECO:0000313" key="3">
    <source>
        <dbReference type="Proteomes" id="UP000605568"/>
    </source>
</evidence>
<keyword evidence="3" id="KW-1185">Reference proteome</keyword>
<dbReference type="RefSeq" id="WP_191302263.1">
    <property type="nucleotide sequence ID" value="NZ_BNAR01000009.1"/>
</dbReference>
<comment type="caution">
    <text evidence="2">The sequence shown here is derived from an EMBL/GenBank/DDBJ whole genome shotgun (WGS) entry which is preliminary data.</text>
</comment>
<name>A0ABQ3MR46_9PSEU</name>
<reference evidence="3" key="1">
    <citation type="journal article" date="2019" name="Int. J. Syst. Evol. Microbiol.">
        <title>The Global Catalogue of Microorganisms (GCM) 10K type strain sequencing project: providing services to taxonomists for standard genome sequencing and annotation.</title>
        <authorList>
            <consortium name="The Broad Institute Genomics Platform"/>
            <consortium name="The Broad Institute Genome Sequencing Center for Infectious Disease"/>
            <person name="Wu L."/>
            <person name="Ma J."/>
        </authorList>
    </citation>
    <scope>NUCLEOTIDE SEQUENCE [LARGE SCALE GENOMIC DNA]</scope>
    <source>
        <strain evidence="3">CGMCC 4.7367</strain>
    </source>
</reference>